<evidence type="ECO:0000259" key="4">
    <source>
        <dbReference type="PROSITE" id="PS50893"/>
    </source>
</evidence>
<dbReference type="GeneID" id="97407154"/>
<protein>
    <submittedName>
        <fullName evidence="5">ABC transporter, ATP-binding protein</fullName>
    </submittedName>
</protein>
<dbReference type="AlphaFoldDB" id="L7F265"/>
<feature type="domain" description="ABC transporter" evidence="4">
    <location>
        <begin position="4"/>
        <end position="245"/>
    </location>
</feature>
<keyword evidence="2" id="KW-0547">Nucleotide-binding</keyword>
<evidence type="ECO:0000256" key="3">
    <source>
        <dbReference type="ARBA" id="ARBA00022840"/>
    </source>
</evidence>
<dbReference type="Gene3D" id="3.40.50.300">
    <property type="entry name" value="P-loop containing nucleotide triphosphate hydrolases"/>
    <property type="match status" value="1"/>
</dbReference>
<dbReference type="PANTHER" id="PTHR45772:SF4">
    <property type="entry name" value="ABC TRANSPORTER ATP-BINDING PROTEIN"/>
    <property type="match status" value="1"/>
</dbReference>
<keyword evidence="6" id="KW-1185">Reference proteome</keyword>
<dbReference type="PATRIC" id="fig|698760.3.peg.5772"/>
<dbReference type="PROSITE" id="PS00211">
    <property type="entry name" value="ABC_TRANSPORTER_1"/>
    <property type="match status" value="1"/>
</dbReference>
<keyword evidence="1" id="KW-0813">Transport</keyword>
<dbReference type="InterPro" id="IPR017871">
    <property type="entry name" value="ABC_transporter-like_CS"/>
</dbReference>
<dbReference type="Proteomes" id="UP000010931">
    <property type="component" value="Unassembled WGS sequence"/>
</dbReference>
<dbReference type="EMBL" id="AEJB01000386">
    <property type="protein sequence ID" value="ELP65407.1"/>
    <property type="molecule type" value="Genomic_DNA"/>
</dbReference>
<dbReference type="Pfam" id="PF00005">
    <property type="entry name" value="ABC_tran"/>
    <property type="match status" value="1"/>
</dbReference>
<dbReference type="GO" id="GO:0005886">
    <property type="term" value="C:plasma membrane"/>
    <property type="evidence" value="ECO:0007669"/>
    <property type="project" value="TreeGrafter"/>
</dbReference>
<evidence type="ECO:0000256" key="1">
    <source>
        <dbReference type="ARBA" id="ARBA00022448"/>
    </source>
</evidence>
<dbReference type="SMART" id="SM00382">
    <property type="entry name" value="AAA"/>
    <property type="match status" value="1"/>
</dbReference>
<proteinExistence type="predicted"/>
<dbReference type="InterPro" id="IPR051120">
    <property type="entry name" value="ABC_AA/LPS_Transport"/>
</dbReference>
<dbReference type="Pfam" id="PF12399">
    <property type="entry name" value="BCA_ABC_TP_C"/>
    <property type="match status" value="1"/>
</dbReference>
<evidence type="ECO:0000313" key="6">
    <source>
        <dbReference type="Proteomes" id="UP000010931"/>
    </source>
</evidence>
<evidence type="ECO:0000256" key="2">
    <source>
        <dbReference type="ARBA" id="ARBA00022741"/>
    </source>
</evidence>
<dbReference type="PANTHER" id="PTHR45772">
    <property type="entry name" value="CONSERVED COMPONENT OF ABC TRANSPORTER FOR NATURAL AMINO ACIDS-RELATED"/>
    <property type="match status" value="1"/>
</dbReference>
<sequence length="255" mass="26754">MNGLSVHGLSVSYGGVHALSGVDLDVAEGQLVGLIGPNGAGKTTFIDAVTGFARHDGRVELTGTDLSRLRPHARVRHGLARTWQSIELFDGLSVAENVAVATAQRSGWAATWRETFTRPTGLGDDIHEALSVVGLDQRADTQAVDLSQGERKLVGVARALAGRPRVLCLDEPAAGLDSEESIRLGRRLRAVVDAGTGMLLVDHDMALILDVCDTVVVLDFGKVIASGPPDQVREDPKVIAAYLGGAAAPAQQEAS</sequence>
<dbReference type="InterPro" id="IPR027417">
    <property type="entry name" value="P-loop_NTPase"/>
</dbReference>
<dbReference type="CDD" id="cd03219">
    <property type="entry name" value="ABC_Mj1267_LivG_branched"/>
    <property type="match status" value="1"/>
</dbReference>
<accession>L7F265</accession>
<name>L7F265_STRT8</name>
<dbReference type="GO" id="GO:0016887">
    <property type="term" value="F:ATP hydrolysis activity"/>
    <property type="evidence" value="ECO:0007669"/>
    <property type="project" value="InterPro"/>
</dbReference>
<dbReference type="GO" id="GO:0005524">
    <property type="term" value="F:ATP binding"/>
    <property type="evidence" value="ECO:0007669"/>
    <property type="project" value="UniProtKB-KW"/>
</dbReference>
<comment type="caution">
    <text evidence="5">The sequence shown here is derived from an EMBL/GenBank/DDBJ whole genome shotgun (WGS) entry which is preliminary data.</text>
</comment>
<keyword evidence="3 5" id="KW-0067">ATP-binding</keyword>
<dbReference type="InterPro" id="IPR003593">
    <property type="entry name" value="AAA+_ATPase"/>
</dbReference>
<dbReference type="InterPro" id="IPR003439">
    <property type="entry name" value="ABC_transporter-like_ATP-bd"/>
</dbReference>
<dbReference type="STRING" id="85558.T45_05126"/>
<organism evidence="5 6">
    <name type="scientific">Streptomyces turgidiscabies (strain Car8)</name>
    <dbReference type="NCBI Taxonomy" id="698760"/>
    <lineage>
        <taxon>Bacteria</taxon>
        <taxon>Bacillati</taxon>
        <taxon>Actinomycetota</taxon>
        <taxon>Actinomycetes</taxon>
        <taxon>Kitasatosporales</taxon>
        <taxon>Streptomycetaceae</taxon>
        <taxon>Streptomyces</taxon>
    </lineage>
</organism>
<dbReference type="RefSeq" id="WP_006379534.1">
    <property type="nucleotide sequence ID" value="NZ_AEJB01000386.1"/>
</dbReference>
<dbReference type="SUPFAM" id="SSF52540">
    <property type="entry name" value="P-loop containing nucleoside triphosphate hydrolases"/>
    <property type="match status" value="1"/>
</dbReference>
<reference evidence="5 6" key="1">
    <citation type="journal article" date="2011" name="Plasmid">
        <title>Streptomyces turgidiscabies Car8 contains a modular pathogenicity island that shares virulence genes with other actinobacterial plant pathogens.</title>
        <authorList>
            <person name="Huguet-Tapia J.C."/>
            <person name="Badger J.H."/>
            <person name="Loria R."/>
            <person name="Pettis G.S."/>
        </authorList>
    </citation>
    <scope>NUCLEOTIDE SEQUENCE [LARGE SCALE GENOMIC DNA]</scope>
    <source>
        <strain evidence="5 6">Car8</strain>
    </source>
</reference>
<gene>
    <name evidence="5" type="ORF">STRTUCAR8_00549</name>
</gene>
<evidence type="ECO:0000313" key="5">
    <source>
        <dbReference type="EMBL" id="ELP65407.1"/>
    </source>
</evidence>
<dbReference type="PROSITE" id="PS50893">
    <property type="entry name" value="ABC_TRANSPORTER_2"/>
    <property type="match status" value="1"/>
</dbReference>
<dbReference type="InterPro" id="IPR032823">
    <property type="entry name" value="BCA_ABC_TP_C"/>
</dbReference>